<keyword evidence="1" id="KW-0812">Transmembrane</keyword>
<feature type="transmembrane region" description="Helical" evidence="1">
    <location>
        <begin position="85"/>
        <end position="107"/>
    </location>
</feature>
<dbReference type="InterPro" id="IPR046513">
    <property type="entry name" value="DUF6691"/>
</dbReference>
<gene>
    <name evidence="2" type="ORF">D5R81_19475</name>
</gene>
<proteinExistence type="predicted"/>
<dbReference type="RefSeq" id="WP_121855230.1">
    <property type="nucleotide sequence ID" value="NZ_CP037952.1"/>
</dbReference>
<accession>A0A3A6TAS3</accession>
<dbReference type="Pfam" id="PF20398">
    <property type="entry name" value="DUF6691"/>
    <property type="match status" value="1"/>
</dbReference>
<comment type="caution">
    <text evidence="2">The sequence shown here is derived from an EMBL/GenBank/DDBJ whole genome shotgun (WGS) entry which is preliminary data.</text>
</comment>
<protein>
    <submittedName>
        <fullName evidence="2">YeeE/YedE family protein</fullName>
    </submittedName>
</protein>
<dbReference type="EMBL" id="QYYH01000229">
    <property type="protein sequence ID" value="RJY02188.1"/>
    <property type="molecule type" value="Genomic_DNA"/>
</dbReference>
<evidence type="ECO:0000256" key="1">
    <source>
        <dbReference type="SAM" id="Phobius"/>
    </source>
</evidence>
<keyword evidence="1" id="KW-0472">Membrane</keyword>
<organism evidence="2 3">
    <name type="scientific">Parashewanella spongiae</name>
    <dbReference type="NCBI Taxonomy" id="342950"/>
    <lineage>
        <taxon>Bacteria</taxon>
        <taxon>Pseudomonadati</taxon>
        <taxon>Pseudomonadota</taxon>
        <taxon>Gammaproteobacteria</taxon>
        <taxon>Alteromonadales</taxon>
        <taxon>Shewanellaceae</taxon>
        <taxon>Parashewanella</taxon>
    </lineage>
</organism>
<name>A0A3A6TAS3_9GAMM</name>
<dbReference type="Proteomes" id="UP000273022">
    <property type="component" value="Unassembled WGS sequence"/>
</dbReference>
<feature type="transmembrane region" description="Helical" evidence="1">
    <location>
        <begin position="113"/>
        <end position="131"/>
    </location>
</feature>
<keyword evidence="3" id="KW-1185">Reference proteome</keyword>
<reference evidence="2 3" key="1">
    <citation type="submission" date="2018-09" db="EMBL/GenBank/DDBJ databases">
        <title>Phylogeny of the Shewanellaceae, and recommendation for two new genera, Pseudoshewanella and Parashewanella.</title>
        <authorList>
            <person name="Wang G."/>
        </authorList>
    </citation>
    <scope>NUCLEOTIDE SEQUENCE [LARGE SCALE GENOMIC DNA]</scope>
    <source>
        <strain evidence="2 3">KCTC 22492</strain>
    </source>
</reference>
<dbReference type="AlphaFoldDB" id="A0A3A6TAS3"/>
<evidence type="ECO:0000313" key="2">
    <source>
        <dbReference type="EMBL" id="RJY02188.1"/>
    </source>
</evidence>
<sequence>MKNLVTVISGVLFGIGMTLSGMINPNNVIGFLDITGEWNPSLIFVMGGALMVFMPIYHLKIKPMSTPILSPNFNINQYCQVDKPLVIGASIFGLGWGLAGICPGPALTALAGLNFDALLFVIFMLLGMSVASPKRLSRDH</sequence>
<evidence type="ECO:0000313" key="3">
    <source>
        <dbReference type="Proteomes" id="UP000273022"/>
    </source>
</evidence>
<dbReference type="OrthoDB" id="9790409at2"/>
<keyword evidence="1" id="KW-1133">Transmembrane helix</keyword>
<feature type="transmembrane region" description="Helical" evidence="1">
    <location>
        <begin position="41"/>
        <end position="59"/>
    </location>
</feature>